<dbReference type="AlphaFoldDB" id="A0AA88J472"/>
<dbReference type="EMBL" id="JAUPFM010000020">
    <property type="protein sequence ID" value="KAK2818885.1"/>
    <property type="molecule type" value="Genomic_DNA"/>
</dbReference>
<proteinExistence type="predicted"/>
<dbReference type="PANTHER" id="PTHR12091:SF0">
    <property type="entry name" value="PRO-MCH"/>
    <property type="match status" value="1"/>
</dbReference>
<reference evidence="4" key="1">
    <citation type="submission" date="2023-07" db="EMBL/GenBank/DDBJ databases">
        <title>Chromosome-level Genome Assembly of Striped Snakehead (Channa striata).</title>
        <authorList>
            <person name="Liu H."/>
        </authorList>
    </citation>
    <scope>NUCLEOTIDE SEQUENCE</scope>
    <source>
        <strain evidence="4">Gz</strain>
        <tissue evidence="4">Muscle</tissue>
    </source>
</reference>
<evidence type="ECO:0008006" key="6">
    <source>
        <dbReference type="Google" id="ProtNLM"/>
    </source>
</evidence>
<evidence type="ECO:0000256" key="1">
    <source>
        <dbReference type="ARBA" id="ARBA00002122"/>
    </source>
</evidence>
<sequence length="244" mass="26997">MPYNTQRIATMKTLSLVFAAALFFECYTLSVASPMGKTEDSSLEQDTFASLLNDEATENSLNDADLEGLGKTRGSRVIVVGDPSLWKELRLLYNGLSLYKRRAADDNSQVIEHRDAGHDLNIPILRRDTMRAGEFYSSEMKSEDGFNMLMFWTEGNYSSCGSGGLQLSEMAETAEVVKEGHWRSDLQRQIAHLLKQTLPAELWSSTADSIIQSQVPLSGSMGPDDIIVTALSSLPLLCLMEGWS</sequence>
<dbReference type="PANTHER" id="PTHR12091">
    <property type="entry name" value="MELANIN-CONCENTRATING HORMONE"/>
    <property type="match status" value="1"/>
</dbReference>
<gene>
    <name evidence="4" type="ORF">Q5P01_024446</name>
</gene>
<accession>A0AA88J472</accession>
<dbReference type="GO" id="GO:0031777">
    <property type="term" value="F:type 1 melanin-concentrating hormone receptor binding"/>
    <property type="evidence" value="ECO:0007669"/>
    <property type="project" value="TreeGrafter"/>
</dbReference>
<dbReference type="GO" id="GO:0007218">
    <property type="term" value="P:neuropeptide signaling pathway"/>
    <property type="evidence" value="ECO:0007669"/>
    <property type="project" value="UniProtKB-KW"/>
</dbReference>
<dbReference type="GO" id="GO:0007268">
    <property type="term" value="P:chemical synaptic transmission"/>
    <property type="evidence" value="ECO:0007669"/>
    <property type="project" value="InterPro"/>
</dbReference>
<dbReference type="InterPro" id="IPR005456">
    <property type="entry name" value="Prepro-melanin_conc_hormone"/>
</dbReference>
<evidence type="ECO:0000313" key="4">
    <source>
        <dbReference type="EMBL" id="KAK2818885.1"/>
    </source>
</evidence>
<organism evidence="4 5">
    <name type="scientific">Channa striata</name>
    <name type="common">Snakehead murrel</name>
    <name type="synonym">Ophicephalus striatus</name>
    <dbReference type="NCBI Taxonomy" id="64152"/>
    <lineage>
        <taxon>Eukaryota</taxon>
        <taxon>Metazoa</taxon>
        <taxon>Chordata</taxon>
        <taxon>Craniata</taxon>
        <taxon>Vertebrata</taxon>
        <taxon>Euteleostomi</taxon>
        <taxon>Actinopterygii</taxon>
        <taxon>Neopterygii</taxon>
        <taxon>Teleostei</taxon>
        <taxon>Neoteleostei</taxon>
        <taxon>Acanthomorphata</taxon>
        <taxon>Anabantaria</taxon>
        <taxon>Anabantiformes</taxon>
        <taxon>Channoidei</taxon>
        <taxon>Channidae</taxon>
        <taxon>Channa</taxon>
    </lineage>
</organism>
<protein>
    <recommendedName>
        <fullName evidence="6">Melanin-concentrating hormone</fullName>
    </recommendedName>
</protein>
<dbReference type="GO" id="GO:0045202">
    <property type="term" value="C:synapse"/>
    <property type="evidence" value="ECO:0007669"/>
    <property type="project" value="GOC"/>
</dbReference>
<name>A0AA88J472_CHASR</name>
<keyword evidence="5" id="KW-1185">Reference proteome</keyword>
<comment type="caution">
    <text evidence="4">The sequence shown here is derived from an EMBL/GenBank/DDBJ whole genome shotgun (WGS) entry which is preliminary data.</text>
</comment>
<comment type="function">
    <text evidence="1">Plays a role in skin pigmentation by antagonizing the action of melanotropin alpha. Induces melanin concentration within the melanophores. May participate in the control of the hypothalamo-pituitary adrenal gland axis by inhibiting the release of ACTH.</text>
</comment>
<evidence type="ECO:0000313" key="5">
    <source>
        <dbReference type="Proteomes" id="UP001187415"/>
    </source>
</evidence>
<keyword evidence="3" id="KW-0527">Neuropeptide</keyword>
<dbReference type="GO" id="GO:0030354">
    <property type="term" value="F:melanin-concentrating hormone activity"/>
    <property type="evidence" value="ECO:0007669"/>
    <property type="project" value="InterPro"/>
</dbReference>
<evidence type="ECO:0000256" key="3">
    <source>
        <dbReference type="ARBA" id="ARBA00023320"/>
    </source>
</evidence>
<evidence type="ECO:0000256" key="2">
    <source>
        <dbReference type="ARBA" id="ARBA00022729"/>
    </source>
</evidence>
<dbReference type="Proteomes" id="UP001187415">
    <property type="component" value="Unassembled WGS sequence"/>
</dbReference>
<keyword evidence="2" id="KW-0732">Signal</keyword>